<keyword evidence="2 6" id="KW-0812">Transmembrane</keyword>
<evidence type="ECO:0000256" key="1">
    <source>
        <dbReference type="ARBA" id="ARBA00004141"/>
    </source>
</evidence>
<reference evidence="9" key="1">
    <citation type="submission" date="2022-11" db="UniProtKB">
        <authorList>
            <consortium name="WormBaseParasite"/>
        </authorList>
    </citation>
    <scope>IDENTIFICATION</scope>
</reference>
<dbReference type="PROSITE" id="PS00216">
    <property type="entry name" value="SUGAR_TRANSPORT_1"/>
    <property type="match status" value="1"/>
</dbReference>
<feature type="transmembrane region" description="Helical" evidence="6">
    <location>
        <begin position="12"/>
        <end position="28"/>
    </location>
</feature>
<keyword evidence="8" id="KW-1185">Reference proteome</keyword>
<evidence type="ECO:0000256" key="6">
    <source>
        <dbReference type="SAM" id="Phobius"/>
    </source>
</evidence>
<evidence type="ECO:0000256" key="5">
    <source>
        <dbReference type="SAM" id="MobiDB-lite"/>
    </source>
</evidence>
<dbReference type="PROSITE" id="PS50850">
    <property type="entry name" value="MFS"/>
    <property type="match status" value="1"/>
</dbReference>
<feature type="transmembrane region" description="Helical" evidence="6">
    <location>
        <begin position="178"/>
        <end position="200"/>
    </location>
</feature>
<keyword evidence="3 6" id="KW-1133">Transmembrane helix</keyword>
<feature type="transmembrane region" description="Helical" evidence="6">
    <location>
        <begin position="335"/>
        <end position="357"/>
    </location>
</feature>
<feature type="transmembrane region" description="Helical" evidence="6">
    <location>
        <begin position="307"/>
        <end position="328"/>
    </location>
</feature>
<feature type="transmembrane region" description="Helical" evidence="6">
    <location>
        <begin position="88"/>
        <end position="110"/>
    </location>
</feature>
<dbReference type="Proteomes" id="UP000887566">
    <property type="component" value="Unplaced"/>
</dbReference>
<evidence type="ECO:0000256" key="3">
    <source>
        <dbReference type="ARBA" id="ARBA00022989"/>
    </source>
</evidence>
<keyword evidence="4 6" id="KW-0472">Membrane</keyword>
<dbReference type="PANTHER" id="PTHR23503">
    <property type="entry name" value="SOLUTE CARRIER FAMILY 2"/>
    <property type="match status" value="1"/>
</dbReference>
<dbReference type="InterPro" id="IPR005828">
    <property type="entry name" value="MFS_sugar_transport-like"/>
</dbReference>
<dbReference type="GO" id="GO:0016020">
    <property type="term" value="C:membrane"/>
    <property type="evidence" value="ECO:0007669"/>
    <property type="project" value="UniProtKB-SubCell"/>
</dbReference>
<dbReference type="InterPro" id="IPR005829">
    <property type="entry name" value="Sugar_transporter_CS"/>
</dbReference>
<feature type="transmembrane region" description="Helical" evidence="6">
    <location>
        <begin position="432"/>
        <end position="451"/>
    </location>
</feature>
<proteinExistence type="predicted"/>
<evidence type="ECO:0000256" key="2">
    <source>
        <dbReference type="ARBA" id="ARBA00022692"/>
    </source>
</evidence>
<evidence type="ECO:0000259" key="7">
    <source>
        <dbReference type="PROSITE" id="PS50850"/>
    </source>
</evidence>
<evidence type="ECO:0000313" key="9">
    <source>
        <dbReference type="WBParaSite" id="PSAMB.scaffold2776size21347.g19086.t1"/>
    </source>
</evidence>
<sequence length="511" mass="55427">MAAPSSAWKWRSSAVALSIGAISFFQVYHDSVVDNLLPVAEPWLIEKYGSLGAAHTAWSILVSIRQIGEFFGCILSIFADRYGRKIPLLINAVFITVGGVLCAAVIYLPFSLWPAIIGRLLIGFGAGMAQVVGSAMLAEIPATKNRGRFLGTLTMWSCVGELGGMSSSLPVALGTPDLWPWAMTVGTLFAPIALLILMCAPDSPRYLLDNGRREEARVALKFYQSSEDWKDCVEDVETERSAMDSGEKYRPWGLHQILDRFKDRRFIYPMVLASILEGFAHVDDWVWLSYSTKVFLLSGVREDRAPYASLFMSIPQAIVAIVAAMVLDRFSRRDIMIIPTLGSALCAAAAIICVSLPSTLGFTSATNSIVLLATIDLVMATLASEGIYAVVPELFGQRDRVLGTALAGATQNLTGSLITMVVLKLVMTVGCAYTLAPFVVINICYAIFIWVKVPETRGKDFSEIVQTLQEAAESSSDSDSSPDTEPLIADDERTPLTTASDQYGTISSGLP</sequence>
<dbReference type="InterPro" id="IPR020846">
    <property type="entry name" value="MFS_dom"/>
</dbReference>
<feature type="domain" description="Major facilitator superfamily (MFS) profile" evidence="7">
    <location>
        <begin position="15"/>
        <end position="457"/>
    </location>
</feature>
<feature type="transmembrane region" description="Helical" evidence="6">
    <location>
        <begin position="149"/>
        <end position="172"/>
    </location>
</feature>
<protein>
    <submittedName>
        <fullName evidence="9">Major facilitator superfamily (MFS) profile domain-containing protein</fullName>
    </submittedName>
</protein>
<feature type="region of interest" description="Disordered" evidence="5">
    <location>
        <begin position="470"/>
        <end position="511"/>
    </location>
</feature>
<feature type="compositionally biased region" description="Polar residues" evidence="5">
    <location>
        <begin position="495"/>
        <end position="511"/>
    </location>
</feature>
<feature type="compositionally biased region" description="Low complexity" evidence="5">
    <location>
        <begin position="470"/>
        <end position="481"/>
    </location>
</feature>
<evidence type="ECO:0000256" key="4">
    <source>
        <dbReference type="ARBA" id="ARBA00023136"/>
    </source>
</evidence>
<dbReference type="Gene3D" id="1.20.1250.20">
    <property type="entry name" value="MFS general substrate transporter like domains"/>
    <property type="match status" value="1"/>
</dbReference>
<evidence type="ECO:0000313" key="8">
    <source>
        <dbReference type="Proteomes" id="UP000887566"/>
    </source>
</evidence>
<feature type="transmembrane region" description="Helical" evidence="6">
    <location>
        <begin position="369"/>
        <end position="391"/>
    </location>
</feature>
<feature type="transmembrane region" description="Helical" evidence="6">
    <location>
        <begin position="116"/>
        <end position="137"/>
    </location>
</feature>
<dbReference type="AlphaFoldDB" id="A0A914VZ25"/>
<feature type="transmembrane region" description="Helical" evidence="6">
    <location>
        <begin position="266"/>
        <end position="287"/>
    </location>
</feature>
<organism evidence="8 9">
    <name type="scientific">Plectus sambesii</name>
    <dbReference type="NCBI Taxonomy" id="2011161"/>
    <lineage>
        <taxon>Eukaryota</taxon>
        <taxon>Metazoa</taxon>
        <taxon>Ecdysozoa</taxon>
        <taxon>Nematoda</taxon>
        <taxon>Chromadorea</taxon>
        <taxon>Plectida</taxon>
        <taxon>Plectina</taxon>
        <taxon>Plectoidea</taxon>
        <taxon>Plectidae</taxon>
        <taxon>Plectus</taxon>
    </lineage>
</organism>
<dbReference type="GO" id="GO:0015149">
    <property type="term" value="F:hexose transmembrane transporter activity"/>
    <property type="evidence" value="ECO:0007669"/>
    <property type="project" value="TreeGrafter"/>
</dbReference>
<dbReference type="Pfam" id="PF00083">
    <property type="entry name" value="Sugar_tr"/>
    <property type="match status" value="1"/>
</dbReference>
<dbReference type="InterPro" id="IPR036259">
    <property type="entry name" value="MFS_trans_sf"/>
</dbReference>
<accession>A0A914VZ25</accession>
<dbReference type="WBParaSite" id="PSAMB.scaffold2776size21347.g19086.t1">
    <property type="protein sequence ID" value="PSAMB.scaffold2776size21347.g19086.t1"/>
    <property type="gene ID" value="PSAMB.scaffold2776size21347.g19086"/>
</dbReference>
<comment type="subcellular location">
    <subcellularLocation>
        <location evidence="1">Membrane</location>
        <topology evidence="1">Multi-pass membrane protein</topology>
    </subcellularLocation>
</comment>
<dbReference type="InterPro" id="IPR045263">
    <property type="entry name" value="GLUT"/>
</dbReference>
<dbReference type="SUPFAM" id="SSF103473">
    <property type="entry name" value="MFS general substrate transporter"/>
    <property type="match status" value="1"/>
</dbReference>
<name>A0A914VZ25_9BILA</name>
<dbReference type="PANTHER" id="PTHR23503:SF115">
    <property type="entry name" value="MAJOR FACILITATOR SUPERFAMILY (MFS) PROFILE DOMAIN-CONTAINING PROTEIN"/>
    <property type="match status" value="1"/>
</dbReference>